<dbReference type="Pfam" id="PF00004">
    <property type="entry name" value="AAA"/>
    <property type="match status" value="1"/>
</dbReference>
<dbReference type="GO" id="GO:0005524">
    <property type="term" value="F:ATP binding"/>
    <property type="evidence" value="ECO:0007669"/>
    <property type="project" value="UniProtKB-KW"/>
</dbReference>
<evidence type="ECO:0000256" key="2">
    <source>
        <dbReference type="ARBA" id="ARBA00022840"/>
    </source>
</evidence>
<dbReference type="EMBL" id="LOBR01000036">
    <property type="protein sequence ID" value="KYN88439.1"/>
    <property type="molecule type" value="Genomic_DNA"/>
</dbReference>
<dbReference type="GO" id="GO:0016887">
    <property type="term" value="F:ATP hydrolysis activity"/>
    <property type="evidence" value="ECO:0007669"/>
    <property type="project" value="InterPro"/>
</dbReference>
<dbReference type="InterPro" id="IPR027417">
    <property type="entry name" value="P-loop_NTPase"/>
</dbReference>
<comment type="caution">
    <text evidence="6">The sequence shown here is derived from an EMBL/GenBank/DDBJ whole genome shotgun (WGS) entry which is preliminary data.</text>
</comment>
<dbReference type="Gene3D" id="3.40.50.300">
    <property type="entry name" value="P-loop containing nucleotide triphosphate hydrolases"/>
    <property type="match status" value="1"/>
</dbReference>
<evidence type="ECO:0000256" key="4">
    <source>
        <dbReference type="ARBA" id="ARBA00040480"/>
    </source>
</evidence>
<reference evidence="7" key="1">
    <citation type="submission" date="2015-12" db="EMBL/GenBank/DDBJ databases">
        <authorList>
            <person name="Shamseldin A."/>
            <person name="Moawad H."/>
            <person name="Abd El-Rahim W.M."/>
            <person name="Sadowsky M.J."/>
        </authorList>
    </citation>
    <scope>NUCLEOTIDE SEQUENCE [LARGE SCALE GENOMIC DNA]</scope>
    <source>
        <strain evidence="7">2538-88</strain>
    </source>
</reference>
<dbReference type="PANTHER" id="PTHR42960:SF1">
    <property type="entry name" value="YCF46 PROTEIN"/>
    <property type="match status" value="1"/>
</dbReference>
<dbReference type="AlphaFoldDB" id="A0A151KYT3"/>
<evidence type="ECO:0000256" key="1">
    <source>
        <dbReference type="ARBA" id="ARBA00022741"/>
    </source>
</evidence>
<dbReference type="InterPro" id="IPR003593">
    <property type="entry name" value="AAA+_ATPase"/>
</dbReference>
<sequence>MTFADLFKLNTKAAAPVIQIISHETLRIRACCIQAATDLNRDLYKWNMSLGLRKYDFDDNSWESEDECEQPQEVLEWLIESSQDQSEFILLLEDFHHFLNEHTLISRLRAFAIAVASREINNVTVVLSQPAPLLPPELEKEVQVMEMPLPDTDDLKTLMRQAKQRYELGDRDYQESSALIESALGLSTSEAQLAFSKAACQFRRLTDSEIPFIVKEKEQVIRKSGHLEYFHPKATLDDIGGLDNLKSWLNRRRQSFTKDARDFGLETPRGVLLLGLPGTGKSLAAKAVANAWQLPLLRLDMGKIYGGIVGQSEANIRSALQTAEALAPSILWVDEIEKGLSGMQSSGATDGGTTSRVLGTFLTWMQEKEKPVFVVATANHIAQLPPELLRKGRVDEIFFVDLPVQQDRKDILSIHLKRRNRLDDFTQNELDELAIVSKGFTGAELEEAVKEAMFLAFDEGHQLNKGDILKAIQATSPLSLTMAEMIKDSREWAKGRAVAASSAEPEALDLSNSKKPRLKQEGENPVCQKIIRTACDGKPVFYCP</sequence>
<dbReference type="InterPro" id="IPR052381">
    <property type="entry name" value="AAA_domain_protein"/>
</dbReference>
<comment type="similarity">
    <text evidence="3">Belongs to the AAA ATPase family. Highly divergent.</text>
</comment>
<dbReference type="InterPro" id="IPR041569">
    <property type="entry name" value="AAA_lid_3"/>
</dbReference>
<dbReference type="Gene3D" id="1.10.8.60">
    <property type="match status" value="1"/>
</dbReference>
<dbReference type="RefSeq" id="WP_061896983.1">
    <property type="nucleotide sequence ID" value="NZ_LOBR01000036.1"/>
</dbReference>
<accession>A0A151KYT3</accession>
<dbReference type="PANTHER" id="PTHR42960">
    <property type="entry name" value="YCF46 PROTEIN"/>
    <property type="match status" value="1"/>
</dbReference>
<dbReference type="Pfam" id="PF17862">
    <property type="entry name" value="AAA_lid_3"/>
    <property type="match status" value="1"/>
</dbReference>
<dbReference type="CDD" id="cd19507">
    <property type="entry name" value="RecA-like_Ycf46-like"/>
    <property type="match status" value="1"/>
</dbReference>
<organism evidence="6 7">
    <name type="scientific">Vibrio cidicii</name>
    <dbReference type="NCBI Taxonomy" id="1763883"/>
    <lineage>
        <taxon>Bacteria</taxon>
        <taxon>Pseudomonadati</taxon>
        <taxon>Pseudomonadota</taxon>
        <taxon>Gammaproteobacteria</taxon>
        <taxon>Vibrionales</taxon>
        <taxon>Vibrionaceae</taxon>
        <taxon>Vibrio</taxon>
    </lineage>
</organism>
<gene>
    <name evidence="6" type="ORF">ATY37_04130</name>
</gene>
<dbReference type="Proteomes" id="UP000075346">
    <property type="component" value="Unassembled WGS sequence"/>
</dbReference>
<evidence type="ECO:0000313" key="7">
    <source>
        <dbReference type="Proteomes" id="UP000075346"/>
    </source>
</evidence>
<keyword evidence="2" id="KW-0067">ATP-binding</keyword>
<proteinExistence type="inferred from homology"/>
<dbReference type="SUPFAM" id="SSF52540">
    <property type="entry name" value="P-loop containing nucleoside triphosphate hydrolases"/>
    <property type="match status" value="1"/>
</dbReference>
<keyword evidence="1" id="KW-0547">Nucleotide-binding</keyword>
<dbReference type="InterPro" id="IPR003959">
    <property type="entry name" value="ATPase_AAA_core"/>
</dbReference>
<evidence type="ECO:0000256" key="3">
    <source>
        <dbReference type="ARBA" id="ARBA00038088"/>
    </source>
</evidence>
<protein>
    <recommendedName>
        <fullName evidence="4">Uncharacterized AAA domain-containing protein ycf46</fullName>
    </recommendedName>
</protein>
<dbReference type="SMART" id="SM00382">
    <property type="entry name" value="AAA"/>
    <property type="match status" value="1"/>
</dbReference>
<feature type="domain" description="AAA+ ATPase" evidence="5">
    <location>
        <begin position="267"/>
        <end position="404"/>
    </location>
</feature>
<evidence type="ECO:0000259" key="5">
    <source>
        <dbReference type="SMART" id="SM00382"/>
    </source>
</evidence>
<name>A0A151KYT3_9VIBR</name>
<evidence type="ECO:0000313" key="6">
    <source>
        <dbReference type="EMBL" id="KYN88439.1"/>
    </source>
</evidence>